<evidence type="ECO:0000256" key="7">
    <source>
        <dbReference type="ARBA" id="ARBA00023136"/>
    </source>
</evidence>
<dbReference type="PANTHER" id="PTHR31686">
    <property type="match status" value="1"/>
</dbReference>
<proteinExistence type="inferred from homology"/>
<keyword evidence="6 8" id="KW-1133">Transmembrane helix</keyword>
<evidence type="ECO:0008006" key="11">
    <source>
        <dbReference type="Google" id="ProtNLM"/>
    </source>
</evidence>
<accession>M2R001</accession>
<evidence type="ECO:0000256" key="4">
    <source>
        <dbReference type="ARBA" id="ARBA00022475"/>
    </source>
</evidence>
<evidence type="ECO:0000256" key="5">
    <source>
        <dbReference type="ARBA" id="ARBA00022692"/>
    </source>
</evidence>
<dbReference type="EMBL" id="KB445796">
    <property type="protein sequence ID" value="EMD37840.1"/>
    <property type="molecule type" value="Genomic_DNA"/>
</dbReference>
<dbReference type="Pfam" id="PF03595">
    <property type="entry name" value="SLAC1"/>
    <property type="match status" value="1"/>
</dbReference>
<reference evidence="9 10" key="1">
    <citation type="journal article" date="2012" name="Proc. Natl. Acad. Sci. U.S.A.">
        <title>Comparative genomics of Ceriporiopsis subvermispora and Phanerochaete chrysosporium provide insight into selective ligninolysis.</title>
        <authorList>
            <person name="Fernandez-Fueyo E."/>
            <person name="Ruiz-Duenas F.J."/>
            <person name="Ferreira P."/>
            <person name="Floudas D."/>
            <person name="Hibbett D.S."/>
            <person name="Canessa P."/>
            <person name="Larrondo L.F."/>
            <person name="James T.Y."/>
            <person name="Seelenfreund D."/>
            <person name="Lobos S."/>
            <person name="Polanco R."/>
            <person name="Tello M."/>
            <person name="Honda Y."/>
            <person name="Watanabe T."/>
            <person name="Watanabe T."/>
            <person name="Ryu J.S."/>
            <person name="Kubicek C.P."/>
            <person name="Schmoll M."/>
            <person name="Gaskell J."/>
            <person name="Hammel K.E."/>
            <person name="St John F.J."/>
            <person name="Vanden Wymelenberg A."/>
            <person name="Sabat G."/>
            <person name="Splinter BonDurant S."/>
            <person name="Syed K."/>
            <person name="Yadav J.S."/>
            <person name="Doddapaneni H."/>
            <person name="Subramanian V."/>
            <person name="Lavin J.L."/>
            <person name="Oguiza J.A."/>
            <person name="Perez G."/>
            <person name="Pisabarro A.G."/>
            <person name="Ramirez L."/>
            <person name="Santoyo F."/>
            <person name="Master E."/>
            <person name="Coutinho P.M."/>
            <person name="Henrissat B."/>
            <person name="Lombard V."/>
            <person name="Magnuson J.K."/>
            <person name="Kuees U."/>
            <person name="Hori C."/>
            <person name="Igarashi K."/>
            <person name="Samejima M."/>
            <person name="Held B.W."/>
            <person name="Barry K.W."/>
            <person name="LaButti K.M."/>
            <person name="Lapidus A."/>
            <person name="Lindquist E.A."/>
            <person name="Lucas S.M."/>
            <person name="Riley R."/>
            <person name="Salamov A.A."/>
            <person name="Hoffmeister D."/>
            <person name="Schwenk D."/>
            <person name="Hadar Y."/>
            <person name="Yarden O."/>
            <person name="de Vries R.P."/>
            <person name="Wiebenga A."/>
            <person name="Stenlid J."/>
            <person name="Eastwood D."/>
            <person name="Grigoriev I.V."/>
            <person name="Berka R.M."/>
            <person name="Blanchette R.A."/>
            <person name="Kersten P."/>
            <person name="Martinez A.T."/>
            <person name="Vicuna R."/>
            <person name="Cullen D."/>
        </authorList>
    </citation>
    <scope>NUCLEOTIDE SEQUENCE [LARGE SCALE GENOMIC DNA]</scope>
    <source>
        <strain evidence="9 10">B</strain>
    </source>
</reference>
<dbReference type="HOGENOM" id="CLU_030057_6_1_1"/>
<evidence type="ECO:0000313" key="9">
    <source>
        <dbReference type="EMBL" id="EMD37840.1"/>
    </source>
</evidence>
<organism evidence="9 10">
    <name type="scientific">Ceriporiopsis subvermispora (strain B)</name>
    <name type="common">White-rot fungus</name>
    <name type="synonym">Gelatoporia subvermispora</name>
    <dbReference type="NCBI Taxonomy" id="914234"/>
    <lineage>
        <taxon>Eukaryota</taxon>
        <taxon>Fungi</taxon>
        <taxon>Dikarya</taxon>
        <taxon>Basidiomycota</taxon>
        <taxon>Agaricomycotina</taxon>
        <taxon>Agaricomycetes</taxon>
        <taxon>Polyporales</taxon>
        <taxon>Gelatoporiaceae</taxon>
        <taxon>Gelatoporia</taxon>
    </lineage>
</organism>
<evidence type="ECO:0000256" key="1">
    <source>
        <dbReference type="ARBA" id="ARBA00004651"/>
    </source>
</evidence>
<dbReference type="GO" id="GO:0000319">
    <property type="term" value="F:sulfite transmembrane transporter activity"/>
    <property type="evidence" value="ECO:0007669"/>
    <property type="project" value="TreeGrafter"/>
</dbReference>
<feature type="transmembrane region" description="Helical" evidence="8">
    <location>
        <begin position="106"/>
        <end position="127"/>
    </location>
</feature>
<dbReference type="GO" id="GO:0005886">
    <property type="term" value="C:plasma membrane"/>
    <property type="evidence" value="ECO:0007669"/>
    <property type="project" value="UniProtKB-SubCell"/>
</dbReference>
<dbReference type="InterPro" id="IPR038665">
    <property type="entry name" value="Voltage-dep_anion_channel_sf"/>
</dbReference>
<dbReference type="OrthoDB" id="1099at2759"/>
<protein>
    <recommendedName>
        <fullName evidence="11">C4-dicarboxylate transporter/malic acid transport protein</fullName>
    </recommendedName>
</protein>
<keyword evidence="7 8" id="KW-0472">Membrane</keyword>
<dbReference type="InterPro" id="IPR051629">
    <property type="entry name" value="Sulfite_efflux_TDT"/>
</dbReference>
<feature type="transmembrane region" description="Helical" evidence="8">
    <location>
        <begin position="363"/>
        <end position="388"/>
    </location>
</feature>
<dbReference type="PANTHER" id="PTHR31686:SF3">
    <property type="entry name" value="ACID TRANSPORT PROTEIN, PUTATIVE (AFU_ORTHOLOGUE AFUA_4G09410)-RELATED"/>
    <property type="match status" value="1"/>
</dbReference>
<dbReference type="InterPro" id="IPR004695">
    <property type="entry name" value="SLAC1/Mae1/Ssu1/TehA"/>
</dbReference>
<keyword evidence="5 8" id="KW-0812">Transmembrane</keyword>
<evidence type="ECO:0000256" key="6">
    <source>
        <dbReference type="ARBA" id="ARBA00022989"/>
    </source>
</evidence>
<dbReference type="Proteomes" id="UP000016930">
    <property type="component" value="Unassembled WGS sequence"/>
</dbReference>
<comment type="subcellular location">
    <subcellularLocation>
        <location evidence="1">Cell membrane</location>
        <topology evidence="1">Multi-pass membrane protein</topology>
    </subcellularLocation>
</comment>
<sequence>MAEAPYVQTDTSDTNLCEKNVEFTWRDCVRHFTPAWFTINMGTGAVAIAIHNFPYASSSATLHILTAIIFFLNLTLFVLFNILTFARYALFPELWQRVLHDPVQSLYLATHPMGGTTLISVSVALFYEDWHFGGHRFLYMLWGFWWVVVVLSFICAFWLIHLMKIRQEHAFPDMTAVWMLPVVTFVVAPSTGAALVAPLLAINPSHAMLTLVLSTFMLSIGLALAFMFLSFYLLRLLIHGVPQGPRAVSMFIPVGPMGQGGYTMLLLGQGYRAALPLQHGASDLLRDPTTGQTIEVVCVCVAFLLWTLASMWYIYAILGAHEVLRNQGFSFHLSTWGLIFPLGVYANLTVSLYVILGSNFFRVWGVIFTGVAIVAWLGALSRVTMLAFTGRVFRPPLLEDIEEIRKAEQHTPQVDSSRDSTPY</sequence>
<keyword evidence="4" id="KW-1003">Cell membrane</keyword>
<feature type="transmembrane region" description="Helical" evidence="8">
    <location>
        <begin position="335"/>
        <end position="356"/>
    </location>
</feature>
<name>M2R001_CERS8</name>
<feature type="transmembrane region" description="Helical" evidence="8">
    <location>
        <begin position="35"/>
        <end position="56"/>
    </location>
</feature>
<feature type="transmembrane region" description="Helical" evidence="8">
    <location>
        <begin position="294"/>
        <end position="315"/>
    </location>
</feature>
<dbReference type="Gene3D" id="1.50.10.150">
    <property type="entry name" value="Voltage-dependent anion channel"/>
    <property type="match status" value="1"/>
</dbReference>
<comment type="similarity">
    <text evidence="2">Belongs to the tellurite-resistance/dicarboxylate transporter (TDT) family.</text>
</comment>
<feature type="transmembrane region" description="Helical" evidence="8">
    <location>
        <begin position="139"/>
        <end position="163"/>
    </location>
</feature>
<keyword evidence="10" id="KW-1185">Reference proteome</keyword>
<feature type="transmembrane region" description="Helical" evidence="8">
    <location>
        <begin position="62"/>
        <end position="85"/>
    </location>
</feature>
<gene>
    <name evidence="9" type="ORF">CERSUDRAFT_94832</name>
</gene>
<evidence type="ECO:0000256" key="3">
    <source>
        <dbReference type="ARBA" id="ARBA00022448"/>
    </source>
</evidence>
<feature type="transmembrane region" description="Helical" evidence="8">
    <location>
        <begin position="175"/>
        <end position="201"/>
    </location>
</feature>
<keyword evidence="3" id="KW-0813">Transport</keyword>
<dbReference type="AlphaFoldDB" id="M2R001"/>
<evidence type="ECO:0000256" key="2">
    <source>
        <dbReference type="ARBA" id="ARBA00008566"/>
    </source>
</evidence>
<evidence type="ECO:0000313" key="10">
    <source>
        <dbReference type="Proteomes" id="UP000016930"/>
    </source>
</evidence>
<feature type="transmembrane region" description="Helical" evidence="8">
    <location>
        <begin position="207"/>
        <end position="234"/>
    </location>
</feature>
<evidence type="ECO:0000256" key="8">
    <source>
        <dbReference type="SAM" id="Phobius"/>
    </source>
</evidence>
<dbReference type="CDD" id="cd09318">
    <property type="entry name" value="TDT_SSU1"/>
    <property type="match status" value="1"/>
</dbReference>